<dbReference type="Pfam" id="PF09524">
    <property type="entry name" value="Phg_2220_C"/>
    <property type="match status" value="1"/>
</dbReference>
<evidence type="ECO:0000313" key="1">
    <source>
        <dbReference type="EMBL" id="ATO43916.1"/>
    </source>
</evidence>
<reference evidence="1 2" key="1">
    <citation type="submission" date="2016-10" db="EMBL/GenBank/DDBJ databases">
        <title>The whole genome sequencing and assembly of L. cotyniformis subsp. torquens DSM 20004 strain.</title>
        <authorList>
            <person name="Park M.-K."/>
            <person name="Lee Y.-J."/>
            <person name="Yi H."/>
            <person name="Bahn Y.-S."/>
            <person name="Kim J.F."/>
            <person name="Lee D.-W."/>
        </authorList>
    </citation>
    <scope>NUCLEOTIDE SEQUENCE [LARGE SCALE GENOMIC DNA]</scope>
    <source>
        <strain evidence="1 2">DSM 20004</strain>
    </source>
</reference>
<protein>
    <submittedName>
        <fullName evidence="1">Uncharacterized protein</fullName>
    </submittedName>
</protein>
<name>A0A2D1KP82_9LACO</name>
<dbReference type="Pfam" id="PF09681">
    <property type="entry name" value="Phage_rep_org_N"/>
    <property type="match status" value="1"/>
</dbReference>
<dbReference type="AlphaFoldDB" id="A0A2D1KP82"/>
<dbReference type="OrthoDB" id="1258529at2"/>
<dbReference type="EMBL" id="CP017697">
    <property type="protein sequence ID" value="ATO43916.1"/>
    <property type="molecule type" value="Genomic_DNA"/>
</dbReference>
<organism evidence="1 2">
    <name type="scientific">Loigolactobacillus coryniformis subsp. torquens DSM 20004 = KCTC 3535</name>
    <dbReference type="NCBI Taxonomy" id="1423822"/>
    <lineage>
        <taxon>Bacteria</taxon>
        <taxon>Bacillati</taxon>
        <taxon>Bacillota</taxon>
        <taxon>Bacilli</taxon>
        <taxon>Lactobacillales</taxon>
        <taxon>Lactobacillaceae</taxon>
        <taxon>Loigolactobacillus</taxon>
    </lineage>
</organism>
<proteinExistence type="predicted"/>
<evidence type="ECO:0000313" key="2">
    <source>
        <dbReference type="Proteomes" id="UP000223559"/>
    </source>
</evidence>
<sequence>METVIKIPINLFELPEFIKLEQLASNGRQERTAQALWLRLACIAGRAGCAGYVTGTDQPALTNSEYAHLAHITRANYVPQLLALLEKAGLLQRHADDRYQISHWERYAVDDVDPNYCGLVKFYDVDDPQPAPPAPPLTGVTPLALQKYTPAQRAKLVTTTGKILAYLHQQSGKQFSNEPATQILLASLFDQKVTIKQIKQVIDWKCKDWYETDFWKFVRPQTLFGPKFKQYLLEAPPPAHVQPAAQLTRTQYLRDLYQLSCGDVAMVLRRAADEEVAVTEEEVEAIGRDLGY</sequence>
<dbReference type="KEGG" id="lcy:LC20004_08310"/>
<accession>A0A2D1KP82</accession>
<keyword evidence="2" id="KW-1185">Reference proteome</keyword>
<dbReference type="RefSeq" id="WP_010013246.1">
    <property type="nucleotide sequence ID" value="NZ_CP017697.1"/>
</dbReference>
<dbReference type="InterPro" id="IPR011741">
    <property type="entry name" value="Phg_2220_C"/>
</dbReference>
<dbReference type="Proteomes" id="UP000223559">
    <property type="component" value="Chromosome"/>
</dbReference>
<gene>
    <name evidence="1" type="ORF">LC20004_08310</name>
</gene>
<dbReference type="InterPro" id="IPR010056">
    <property type="entry name" value="Phage_rep_org__N"/>
</dbReference>